<keyword evidence="2" id="KW-0479">Metal-binding</keyword>
<evidence type="ECO:0000256" key="5">
    <source>
        <dbReference type="ARBA" id="ARBA00023002"/>
    </source>
</evidence>
<proteinExistence type="predicted"/>
<dbReference type="InterPro" id="IPR006620">
    <property type="entry name" value="Pro_4_hyd_alph"/>
</dbReference>
<dbReference type="GO" id="GO:0031418">
    <property type="term" value="F:L-ascorbic acid binding"/>
    <property type="evidence" value="ECO:0007669"/>
    <property type="project" value="UniProtKB-KW"/>
</dbReference>
<sequence>MRKKAEYRGVVTAKGSTRLTHDSQETALSDLRGARLYSIGPLVATLDEFVGEAELHGLMMGLSSIRQAAAQVTGVMGQGVDPRRVADSAKIPHGSLPVLDAVATRIAKIFGLPVSHCESPELISYGVGGLFKRHFDAALGGAMYKAPADAAEHSQRVLTAILYLNDEFAGGETVFPRLDLTLRPKAGRLALWQNTKAGDVAVHPLSMHEGRPVQSGQKQIVSFWFRNKPVQ</sequence>
<evidence type="ECO:0000256" key="4">
    <source>
        <dbReference type="ARBA" id="ARBA00022964"/>
    </source>
</evidence>
<dbReference type="InterPro" id="IPR005123">
    <property type="entry name" value="Oxoglu/Fe-dep_dioxygenase_dom"/>
</dbReference>
<dbReference type="InterPro" id="IPR045054">
    <property type="entry name" value="P4HA-like"/>
</dbReference>
<keyword evidence="9" id="KW-1185">Reference proteome</keyword>
<keyword evidence="4" id="KW-0223">Dioxygenase</keyword>
<gene>
    <name evidence="8" type="ORF">SAMN04488036_10211</name>
</gene>
<accession>A0A1I4C3Z3</accession>
<dbReference type="RefSeq" id="WP_093321421.1">
    <property type="nucleotide sequence ID" value="NZ_FOSZ01000002.1"/>
</dbReference>
<evidence type="ECO:0000313" key="9">
    <source>
        <dbReference type="Proteomes" id="UP000198851"/>
    </source>
</evidence>
<dbReference type="GO" id="GO:0005506">
    <property type="term" value="F:iron ion binding"/>
    <property type="evidence" value="ECO:0007669"/>
    <property type="project" value="InterPro"/>
</dbReference>
<keyword evidence="3" id="KW-0847">Vitamin C</keyword>
<dbReference type="PANTHER" id="PTHR10869">
    <property type="entry name" value="PROLYL 4-HYDROXYLASE ALPHA SUBUNIT"/>
    <property type="match status" value="1"/>
</dbReference>
<dbReference type="EMBL" id="FOSZ01000002">
    <property type="protein sequence ID" value="SFK75107.1"/>
    <property type="molecule type" value="Genomic_DNA"/>
</dbReference>
<dbReference type="GO" id="GO:0051213">
    <property type="term" value="F:dioxygenase activity"/>
    <property type="evidence" value="ECO:0007669"/>
    <property type="project" value="UniProtKB-KW"/>
</dbReference>
<evidence type="ECO:0000256" key="1">
    <source>
        <dbReference type="ARBA" id="ARBA00001961"/>
    </source>
</evidence>
<keyword evidence="6" id="KW-0408">Iron</keyword>
<comment type="cofactor">
    <cofactor evidence="1">
        <name>L-ascorbate</name>
        <dbReference type="ChEBI" id="CHEBI:38290"/>
    </cofactor>
</comment>
<dbReference type="PANTHER" id="PTHR10869:SF246">
    <property type="entry name" value="TRANSMEMBRANE PROLYL 4-HYDROXYLASE"/>
    <property type="match status" value="1"/>
</dbReference>
<dbReference type="Gene3D" id="2.60.120.620">
    <property type="entry name" value="q2cbj1_9rhob like domain"/>
    <property type="match status" value="1"/>
</dbReference>
<evidence type="ECO:0000313" key="8">
    <source>
        <dbReference type="EMBL" id="SFK75107.1"/>
    </source>
</evidence>
<evidence type="ECO:0000259" key="7">
    <source>
        <dbReference type="PROSITE" id="PS51471"/>
    </source>
</evidence>
<dbReference type="PROSITE" id="PS51471">
    <property type="entry name" value="FE2OG_OXY"/>
    <property type="match status" value="1"/>
</dbReference>
<protein>
    <submittedName>
        <fullName evidence="8">Prolyl 4-hydroxylase</fullName>
    </submittedName>
</protein>
<dbReference type="Proteomes" id="UP000198851">
    <property type="component" value="Unassembled WGS sequence"/>
</dbReference>
<dbReference type="SMART" id="SM00702">
    <property type="entry name" value="P4Hc"/>
    <property type="match status" value="1"/>
</dbReference>
<dbReference type="InterPro" id="IPR044862">
    <property type="entry name" value="Pro_4_hyd_alph_FE2OG_OXY"/>
</dbReference>
<dbReference type="Pfam" id="PF13640">
    <property type="entry name" value="2OG-FeII_Oxy_3"/>
    <property type="match status" value="1"/>
</dbReference>
<evidence type="ECO:0000256" key="2">
    <source>
        <dbReference type="ARBA" id="ARBA00022723"/>
    </source>
</evidence>
<reference evidence="9" key="1">
    <citation type="submission" date="2016-10" db="EMBL/GenBank/DDBJ databases">
        <authorList>
            <person name="Varghese N."/>
            <person name="Submissions S."/>
        </authorList>
    </citation>
    <scope>NUCLEOTIDE SEQUENCE [LARGE SCALE GENOMIC DNA]</scope>
    <source>
        <strain evidence="9">DSM 28453</strain>
    </source>
</reference>
<feature type="domain" description="Fe2OG dioxygenase" evidence="7">
    <location>
        <begin position="113"/>
        <end position="227"/>
    </location>
</feature>
<evidence type="ECO:0000256" key="6">
    <source>
        <dbReference type="ARBA" id="ARBA00023004"/>
    </source>
</evidence>
<dbReference type="STRING" id="1280847.SAMN04488036_10211"/>
<keyword evidence="5" id="KW-0560">Oxidoreductase</keyword>
<dbReference type="OrthoDB" id="269774at2"/>
<dbReference type="GO" id="GO:0016705">
    <property type="term" value="F:oxidoreductase activity, acting on paired donors, with incorporation or reduction of molecular oxygen"/>
    <property type="evidence" value="ECO:0007669"/>
    <property type="project" value="InterPro"/>
</dbReference>
<organism evidence="8 9">
    <name type="scientific">Shimia haliotis</name>
    <dbReference type="NCBI Taxonomy" id="1280847"/>
    <lineage>
        <taxon>Bacteria</taxon>
        <taxon>Pseudomonadati</taxon>
        <taxon>Pseudomonadota</taxon>
        <taxon>Alphaproteobacteria</taxon>
        <taxon>Rhodobacterales</taxon>
        <taxon>Roseobacteraceae</taxon>
    </lineage>
</organism>
<name>A0A1I4C3Z3_9RHOB</name>
<dbReference type="AlphaFoldDB" id="A0A1I4C3Z3"/>
<evidence type="ECO:0000256" key="3">
    <source>
        <dbReference type="ARBA" id="ARBA00022896"/>
    </source>
</evidence>